<reference evidence="5 6" key="1">
    <citation type="submission" date="2016-08" db="EMBL/GenBank/DDBJ databases">
        <title>Analysis of Carbohydrate Active Enzymes in Thermogemmatispora T81 Reveals Carbohydrate Degradation Ability.</title>
        <authorList>
            <person name="Tomazini A."/>
            <person name="Lal S."/>
            <person name="Stott M."/>
            <person name="Henrissat B."/>
            <person name="Polikarpov I."/>
            <person name="Sparling R."/>
            <person name="Levin D.B."/>
        </authorList>
    </citation>
    <scope>NUCLEOTIDE SEQUENCE [LARGE SCALE GENOMIC DNA]</scope>
    <source>
        <strain evidence="5 6">T81</strain>
    </source>
</reference>
<protein>
    <recommendedName>
        <fullName evidence="4">Blue (type 1) copper domain-containing protein</fullName>
    </recommendedName>
</protein>
<keyword evidence="3" id="KW-0732">Signal</keyword>
<dbReference type="Pfam" id="PF00127">
    <property type="entry name" value="Copper-bind"/>
    <property type="match status" value="1"/>
</dbReference>
<dbReference type="AlphaFoldDB" id="A0A328VB63"/>
<feature type="domain" description="Blue (type 1) copper" evidence="4">
    <location>
        <begin position="39"/>
        <end position="130"/>
    </location>
</feature>
<dbReference type="EMBL" id="MCIF01000002">
    <property type="protein sequence ID" value="RAQ94916.1"/>
    <property type="molecule type" value="Genomic_DNA"/>
</dbReference>
<keyword evidence="6" id="KW-1185">Reference proteome</keyword>
<dbReference type="PROSITE" id="PS51257">
    <property type="entry name" value="PROKAR_LIPOPROTEIN"/>
    <property type="match status" value="1"/>
</dbReference>
<comment type="caution">
    <text evidence="5">The sequence shown here is derived from an EMBL/GenBank/DDBJ whole genome shotgun (WGS) entry which is preliminary data.</text>
</comment>
<dbReference type="Proteomes" id="UP000248706">
    <property type="component" value="Unassembled WGS sequence"/>
</dbReference>
<proteinExistence type="predicted"/>
<organism evidence="5 6">
    <name type="scientific">Thermogemmatispora tikiterensis</name>
    <dbReference type="NCBI Taxonomy" id="1825093"/>
    <lineage>
        <taxon>Bacteria</taxon>
        <taxon>Bacillati</taxon>
        <taxon>Chloroflexota</taxon>
        <taxon>Ktedonobacteria</taxon>
        <taxon>Thermogemmatisporales</taxon>
        <taxon>Thermogemmatisporaceae</taxon>
        <taxon>Thermogemmatispora</taxon>
    </lineage>
</organism>
<gene>
    <name evidence="5" type="ORF">A4R35_05170</name>
</gene>
<evidence type="ECO:0000313" key="6">
    <source>
        <dbReference type="Proteomes" id="UP000248706"/>
    </source>
</evidence>
<name>A0A328VB63_9CHLR</name>
<dbReference type="InterPro" id="IPR000923">
    <property type="entry name" value="BlueCu_1"/>
</dbReference>
<keyword evidence="2" id="KW-0186">Copper</keyword>
<sequence length="131" mass="13651">MYKKVVTGLVLLGLLTLVLAACGIRDTAAGATNTGPTVKMSSTAFEVTQITIKKGQALTLVDDVAVPHVIKNGTWKGSSPDVTKEAGAPTVDLNFNGVQGESATTPPFTTAGTYHLLCTIHPNMQLTVIVQ</sequence>
<feature type="chain" id="PRO_5016253227" description="Blue (type 1) copper domain-containing protein" evidence="3">
    <location>
        <begin position="21"/>
        <end position="131"/>
    </location>
</feature>
<dbReference type="SUPFAM" id="SSF49503">
    <property type="entry name" value="Cupredoxins"/>
    <property type="match status" value="1"/>
</dbReference>
<evidence type="ECO:0000256" key="1">
    <source>
        <dbReference type="ARBA" id="ARBA00022723"/>
    </source>
</evidence>
<dbReference type="InterPro" id="IPR008972">
    <property type="entry name" value="Cupredoxin"/>
</dbReference>
<evidence type="ECO:0000256" key="3">
    <source>
        <dbReference type="SAM" id="SignalP"/>
    </source>
</evidence>
<dbReference type="GO" id="GO:0009055">
    <property type="term" value="F:electron transfer activity"/>
    <property type="evidence" value="ECO:0007669"/>
    <property type="project" value="InterPro"/>
</dbReference>
<evidence type="ECO:0000256" key="2">
    <source>
        <dbReference type="ARBA" id="ARBA00023008"/>
    </source>
</evidence>
<feature type="signal peptide" evidence="3">
    <location>
        <begin position="1"/>
        <end position="20"/>
    </location>
</feature>
<dbReference type="Gene3D" id="2.60.40.420">
    <property type="entry name" value="Cupredoxins - blue copper proteins"/>
    <property type="match status" value="1"/>
</dbReference>
<keyword evidence="1" id="KW-0479">Metal-binding</keyword>
<evidence type="ECO:0000313" key="5">
    <source>
        <dbReference type="EMBL" id="RAQ94916.1"/>
    </source>
</evidence>
<dbReference type="GO" id="GO:0005507">
    <property type="term" value="F:copper ion binding"/>
    <property type="evidence" value="ECO:0007669"/>
    <property type="project" value="InterPro"/>
</dbReference>
<accession>A0A328VB63</accession>
<dbReference type="OrthoDB" id="162414at2"/>
<dbReference type="RefSeq" id="WP_112427209.1">
    <property type="nucleotide sequence ID" value="NZ_MCIF01000002.1"/>
</dbReference>
<evidence type="ECO:0000259" key="4">
    <source>
        <dbReference type="Pfam" id="PF00127"/>
    </source>
</evidence>